<accession>A0A2Z4YVX2</accession>
<keyword evidence="1" id="KW-0614">Plasmid</keyword>
<protein>
    <submittedName>
        <fullName evidence="1">Uncharacterized protein</fullName>
    </submittedName>
</protein>
<gene>
    <name evidence="1" type="ORF">DLJ82_6292</name>
</gene>
<organism evidence="1 2">
    <name type="scientific">Rhizobium leguminosarum</name>
    <dbReference type="NCBI Taxonomy" id="384"/>
    <lineage>
        <taxon>Bacteria</taxon>
        <taxon>Pseudomonadati</taxon>
        <taxon>Pseudomonadota</taxon>
        <taxon>Alphaproteobacteria</taxon>
        <taxon>Hyphomicrobiales</taxon>
        <taxon>Rhizobiaceae</taxon>
        <taxon>Rhizobium/Agrobacterium group</taxon>
        <taxon>Rhizobium</taxon>
    </lineage>
</organism>
<geneLocation type="plasmid" evidence="1 2">
    <name>unnamed3</name>
</geneLocation>
<dbReference type="EMBL" id="CP030763">
    <property type="protein sequence ID" value="AXA44263.1"/>
    <property type="molecule type" value="Genomic_DNA"/>
</dbReference>
<dbReference type="AlphaFoldDB" id="A0A2Z4YVX2"/>
<reference evidence="1 2" key="1">
    <citation type="submission" date="2018-07" db="EMBL/GenBank/DDBJ databases">
        <title>Rhizobium leguminosarum strain:ATCC 14479 Genome sequencing and assembly.</title>
        <authorList>
            <person name="Chakraborty R."/>
        </authorList>
    </citation>
    <scope>NUCLEOTIDE SEQUENCE [LARGE SCALE GENOMIC DNA]</scope>
    <source>
        <strain evidence="1 2">ATCC 14479</strain>
        <plasmid evidence="2">Plasmid unnamed3</plasmid>
    </source>
</reference>
<dbReference type="RefSeq" id="WP_112908139.1">
    <property type="nucleotide sequence ID" value="NZ_CP030763.1"/>
</dbReference>
<evidence type="ECO:0000313" key="2">
    <source>
        <dbReference type="Proteomes" id="UP000251166"/>
    </source>
</evidence>
<proteinExistence type="predicted"/>
<sequence>MNYHKTLYVARIWVMAIAATYYSTPASLATDAAVQKVPTQFPLAIVCWNQRTEGWLYAYLAGVAKDGTATYIPQGGKGSGTVTANGPVMASKHRPTVYDCFGKTIDELRSMGRAIEAEQKR</sequence>
<name>A0A2Z4YVX2_RHILE</name>
<dbReference type="Proteomes" id="UP000251166">
    <property type="component" value="Plasmid unnamed3"/>
</dbReference>
<evidence type="ECO:0000313" key="1">
    <source>
        <dbReference type="EMBL" id="AXA44263.1"/>
    </source>
</evidence>